<reference evidence="2 3" key="1">
    <citation type="journal article" date="2016" name="Genome Announc.">
        <title>Draft Genome Sequence of Paenibacillus amylolyticus Heshi-A3, Isolated from Fermented Rice Bran in a Japanese Fermented Seafood Dish.</title>
        <authorList>
            <person name="Akuzawa S."/>
            <person name="Nagaoka J."/>
            <person name="Kanekatsu M."/>
            <person name="Kubota E."/>
            <person name="Ohtake R."/>
            <person name="Suzuki T."/>
            <person name="Kanesaki Y."/>
        </authorList>
    </citation>
    <scope>NUCLEOTIDE SEQUENCE [LARGE SCALE GENOMIC DNA]</scope>
    <source>
        <strain evidence="2 3">Heshi-A3</strain>
    </source>
</reference>
<evidence type="ECO:0000313" key="2">
    <source>
        <dbReference type="EMBL" id="GAS81841.1"/>
    </source>
</evidence>
<keyword evidence="1" id="KW-0472">Membrane</keyword>
<feature type="transmembrane region" description="Helical" evidence="1">
    <location>
        <begin position="29"/>
        <end position="52"/>
    </location>
</feature>
<dbReference type="EMBL" id="BCNV01000001">
    <property type="protein sequence ID" value="GAS81841.1"/>
    <property type="molecule type" value="Genomic_DNA"/>
</dbReference>
<protein>
    <submittedName>
        <fullName evidence="2">Uncharacterized protein</fullName>
    </submittedName>
</protein>
<accession>A0A100VL21</accession>
<dbReference type="Proteomes" id="UP000069697">
    <property type="component" value="Unassembled WGS sequence"/>
</dbReference>
<keyword evidence="1" id="KW-1133">Transmembrane helix</keyword>
<dbReference type="AlphaFoldDB" id="A0A100VL21"/>
<proteinExistence type="predicted"/>
<evidence type="ECO:0000256" key="1">
    <source>
        <dbReference type="SAM" id="Phobius"/>
    </source>
</evidence>
<keyword evidence="1" id="KW-0812">Transmembrane</keyword>
<feature type="transmembrane region" description="Helical" evidence="1">
    <location>
        <begin position="5"/>
        <end position="23"/>
    </location>
</feature>
<organism evidence="2 3">
    <name type="scientific">Paenibacillus amylolyticus</name>
    <dbReference type="NCBI Taxonomy" id="1451"/>
    <lineage>
        <taxon>Bacteria</taxon>
        <taxon>Bacillati</taxon>
        <taxon>Bacillota</taxon>
        <taxon>Bacilli</taxon>
        <taxon>Bacillales</taxon>
        <taxon>Paenibacillaceae</taxon>
        <taxon>Paenibacillus</taxon>
    </lineage>
</organism>
<comment type="caution">
    <text evidence="2">The sequence shown here is derived from an EMBL/GenBank/DDBJ whole genome shotgun (WGS) entry which is preliminary data.</text>
</comment>
<sequence length="216" mass="25592">MRYSWWEFGFYLVVLMFVLFMQINEYPLFLIMGVVVVTILIAFIKHVFYPLVFDKRIDRLESFLSEQQNTPGTYIIYVLANRLDDEAELVMEQIMQKYKRKSTQASFKAAYGLYRKDMFAIRQAVPHIGLSDYRTYYETILLLEDGRSDEARERLQSIKKKWMRSTLLAYIELKAENRNTAIQHAHAALNSSRGVDRYVLYKEYERVLPEVVGHLS</sequence>
<reference evidence="3" key="2">
    <citation type="submission" date="2016-01" db="EMBL/GenBank/DDBJ databases">
        <title>Draft Genome Sequence of Paenibacillus amylolyticus Heshi-A3 that Was Isolated from Fermented Rice Bran with Aging Salted Mackerel, Which Was Named Heshiko as Traditional Fermented Seafood in Japan.</title>
        <authorList>
            <person name="Akuzawa S."/>
            <person name="Nakagawa J."/>
            <person name="Kanekatsu T."/>
            <person name="Kubota E."/>
            <person name="Ohtake R."/>
            <person name="Suzuki T."/>
            <person name="Kanesaki Y."/>
        </authorList>
    </citation>
    <scope>NUCLEOTIDE SEQUENCE [LARGE SCALE GENOMIC DNA]</scope>
    <source>
        <strain evidence="3">Heshi-A3</strain>
    </source>
</reference>
<evidence type="ECO:0000313" key="3">
    <source>
        <dbReference type="Proteomes" id="UP000069697"/>
    </source>
</evidence>
<gene>
    <name evidence="2" type="ORF">PAHA3_1915</name>
</gene>
<name>A0A100VL21_PAEAM</name>